<gene>
    <name evidence="7" type="ORF">E3O65_09045</name>
</gene>
<dbReference type="Pfam" id="PF01943">
    <property type="entry name" value="Polysacc_synt"/>
    <property type="match status" value="1"/>
</dbReference>
<dbReference type="Proteomes" id="UP000298355">
    <property type="component" value="Unassembled WGS sequence"/>
</dbReference>
<dbReference type="InterPro" id="IPR002797">
    <property type="entry name" value="Polysacc_synth"/>
</dbReference>
<feature type="transmembrane region" description="Helical" evidence="6">
    <location>
        <begin position="296"/>
        <end position="314"/>
    </location>
</feature>
<sequence length="436" mass="47218">MSLVRTSLLNGIVVATRVLTALVINKVLAVFVGPSGYAIIGQFQNAISVIVSLAGVGLGTGVTKSTAAHFDDEVRQKAIWRTAMILALASSICVGVALVMFRGLLADALLHDGDMAGVFVWLAMGLPAIAANNLLLAMTNGKKDVAVFVIANVVGSLLILVLAGALTYYFNLFGALVAFAVSPAVTLLATAFLLRRRKWLRFRDLWGALDRGALRELSGFALMGLTSALSMPTALILIREMLSTTLGLSQAGYWQASWRLSEVYLMLITTTLAVYFLPRIAEIRQARALKSEILKVFRLAIPVVIVSSILIFLARDLIIEVLFTAAFSPMRDLFGWQLLGDSIKISGWILGYVMLGRAMVRSYVITEVLFSALFFGLSHVFVNSFGLQGVAMAFLVNSLLYVGVIAVLIRGELKRMQIRENQTLKDNGASTSPIHS</sequence>
<dbReference type="EMBL" id="SOGJ01000022">
    <property type="protein sequence ID" value="TFC97866.1"/>
    <property type="molecule type" value="Genomic_DNA"/>
</dbReference>
<feature type="transmembrane region" description="Helical" evidence="6">
    <location>
        <begin position="334"/>
        <end position="355"/>
    </location>
</feature>
<dbReference type="InterPro" id="IPR044550">
    <property type="entry name" value="WzxE"/>
</dbReference>
<feature type="transmembrane region" description="Helical" evidence="6">
    <location>
        <begin position="39"/>
        <end position="62"/>
    </location>
</feature>
<feature type="transmembrane region" description="Helical" evidence="6">
    <location>
        <begin position="172"/>
        <end position="194"/>
    </location>
</feature>
<feature type="transmembrane region" description="Helical" evidence="6">
    <location>
        <begin position="118"/>
        <end position="138"/>
    </location>
</feature>
<organism evidence="7 8">
    <name type="scientific">Cryobacterium breve</name>
    <dbReference type="NCBI Taxonomy" id="1259258"/>
    <lineage>
        <taxon>Bacteria</taxon>
        <taxon>Bacillati</taxon>
        <taxon>Actinomycetota</taxon>
        <taxon>Actinomycetes</taxon>
        <taxon>Micrococcales</taxon>
        <taxon>Microbacteriaceae</taxon>
        <taxon>Cryobacterium</taxon>
    </lineage>
</organism>
<feature type="transmembrane region" description="Helical" evidence="6">
    <location>
        <begin position="258"/>
        <end position="276"/>
    </location>
</feature>
<dbReference type="PANTHER" id="PTHR30250:SF30">
    <property type="entry name" value="LIPID III FLIPPASE"/>
    <property type="match status" value="1"/>
</dbReference>
<evidence type="ECO:0000256" key="4">
    <source>
        <dbReference type="ARBA" id="ARBA00022989"/>
    </source>
</evidence>
<protein>
    <submittedName>
        <fullName evidence="7">O-antigen translocase</fullName>
    </submittedName>
</protein>
<feature type="transmembrane region" description="Helical" evidence="6">
    <location>
        <begin position="362"/>
        <end position="381"/>
    </location>
</feature>
<feature type="transmembrane region" description="Helical" evidence="6">
    <location>
        <begin position="145"/>
        <end position="166"/>
    </location>
</feature>
<feature type="transmembrane region" description="Helical" evidence="6">
    <location>
        <begin position="83"/>
        <end position="106"/>
    </location>
</feature>
<dbReference type="PANTHER" id="PTHR30250">
    <property type="entry name" value="PST FAMILY PREDICTED COLANIC ACID TRANSPORTER"/>
    <property type="match status" value="1"/>
</dbReference>
<evidence type="ECO:0000313" key="7">
    <source>
        <dbReference type="EMBL" id="TFC97866.1"/>
    </source>
</evidence>
<dbReference type="InterPro" id="IPR050833">
    <property type="entry name" value="Poly_Biosynth_Transport"/>
</dbReference>
<keyword evidence="3 6" id="KW-0812">Transmembrane</keyword>
<keyword evidence="2" id="KW-1003">Cell membrane</keyword>
<evidence type="ECO:0000256" key="1">
    <source>
        <dbReference type="ARBA" id="ARBA00004651"/>
    </source>
</evidence>
<evidence type="ECO:0000256" key="6">
    <source>
        <dbReference type="SAM" id="Phobius"/>
    </source>
</evidence>
<proteinExistence type="predicted"/>
<dbReference type="RefSeq" id="WP_134363410.1">
    <property type="nucleotide sequence ID" value="NZ_SOGJ01000022.1"/>
</dbReference>
<feature type="transmembrane region" description="Helical" evidence="6">
    <location>
        <begin position="12"/>
        <end position="33"/>
    </location>
</feature>
<accession>A0ABY2J236</accession>
<keyword evidence="8" id="KW-1185">Reference proteome</keyword>
<dbReference type="CDD" id="cd13125">
    <property type="entry name" value="MATE_like_10"/>
    <property type="match status" value="1"/>
</dbReference>
<evidence type="ECO:0000256" key="3">
    <source>
        <dbReference type="ARBA" id="ARBA00022692"/>
    </source>
</evidence>
<comment type="caution">
    <text evidence="7">The sequence shown here is derived from an EMBL/GenBank/DDBJ whole genome shotgun (WGS) entry which is preliminary data.</text>
</comment>
<name>A0ABY2J236_9MICO</name>
<feature type="transmembrane region" description="Helical" evidence="6">
    <location>
        <begin position="387"/>
        <end position="409"/>
    </location>
</feature>
<keyword evidence="5 6" id="KW-0472">Membrane</keyword>
<evidence type="ECO:0000313" key="8">
    <source>
        <dbReference type="Proteomes" id="UP000298355"/>
    </source>
</evidence>
<keyword evidence="4 6" id="KW-1133">Transmembrane helix</keyword>
<evidence type="ECO:0000256" key="2">
    <source>
        <dbReference type="ARBA" id="ARBA00022475"/>
    </source>
</evidence>
<reference evidence="7 8" key="1">
    <citation type="submission" date="2019-03" db="EMBL/GenBank/DDBJ databases">
        <title>Genomics of glacier-inhabiting Cryobacterium strains.</title>
        <authorList>
            <person name="Liu Q."/>
            <person name="Xin Y.-H."/>
        </authorList>
    </citation>
    <scope>NUCLEOTIDE SEQUENCE [LARGE SCALE GENOMIC DNA]</scope>
    <source>
        <strain evidence="7 8">TMT4-23</strain>
    </source>
</reference>
<evidence type="ECO:0000256" key="5">
    <source>
        <dbReference type="ARBA" id="ARBA00023136"/>
    </source>
</evidence>
<feature type="transmembrane region" description="Helical" evidence="6">
    <location>
        <begin position="214"/>
        <end position="238"/>
    </location>
</feature>
<comment type="subcellular location">
    <subcellularLocation>
        <location evidence="1">Cell membrane</location>
        <topology evidence="1">Multi-pass membrane protein</topology>
    </subcellularLocation>
</comment>